<sequence>MASQSTTDSLTLWSTIPEDVAGEIFKHTADHEGTLLSLVLVSKSIRSLTIPHLFSELEFGGVGRFQEWREMVAREPRMATCPKRVEVALSEHEITSVADVGPIAPLLNVDLVIWRGNLRIFTGFIPLFPNATRFGIKKTSNYTFQQLCNFLGACGRMRALTFSETDYKDRGMGHGQIPFAPLDLSALEDLSVIRVGDRKKNYFIRLLNASQPHNLKSLSFGDMFRDEPCSLQSAERLLQFAAPTVCELLLDPLFPDSDPAQERIMQMFEQLPSFTALESLTIWLGVEDRYALDVVNALQGAPNLTSLTFRISFDQADNNIYTTEFLPLLDNSLQWGAAESMKTILNCKYPLCPRVVFQFCAPRYLVFHHQPNLRRKMERKLKRKLGQIGLDIEEYLVVEWVDDQYVRLGYRFQDGKPLWAPANTGVVDVSSEDSDEE</sequence>
<keyword evidence="2" id="KW-1185">Reference proteome</keyword>
<dbReference type="EMBL" id="JARKIF010000006">
    <property type="protein sequence ID" value="KAJ7636888.1"/>
    <property type="molecule type" value="Genomic_DNA"/>
</dbReference>
<reference evidence="1" key="1">
    <citation type="submission" date="2023-03" db="EMBL/GenBank/DDBJ databases">
        <title>Massive genome expansion in bonnet fungi (Mycena s.s.) driven by repeated elements and novel gene families across ecological guilds.</title>
        <authorList>
            <consortium name="Lawrence Berkeley National Laboratory"/>
            <person name="Harder C.B."/>
            <person name="Miyauchi S."/>
            <person name="Viragh M."/>
            <person name="Kuo A."/>
            <person name="Thoen E."/>
            <person name="Andreopoulos B."/>
            <person name="Lu D."/>
            <person name="Skrede I."/>
            <person name="Drula E."/>
            <person name="Henrissat B."/>
            <person name="Morin E."/>
            <person name="Kohler A."/>
            <person name="Barry K."/>
            <person name="LaButti K."/>
            <person name="Morin E."/>
            <person name="Salamov A."/>
            <person name="Lipzen A."/>
            <person name="Mereny Z."/>
            <person name="Hegedus B."/>
            <person name="Baldrian P."/>
            <person name="Stursova M."/>
            <person name="Weitz H."/>
            <person name="Taylor A."/>
            <person name="Grigoriev I.V."/>
            <person name="Nagy L.G."/>
            <person name="Martin F."/>
            <person name="Kauserud H."/>
        </authorList>
    </citation>
    <scope>NUCLEOTIDE SEQUENCE</scope>
    <source>
        <strain evidence="1">9284</strain>
    </source>
</reference>
<gene>
    <name evidence="1" type="ORF">FB45DRAFT_1001819</name>
</gene>
<comment type="caution">
    <text evidence="1">The sequence shown here is derived from an EMBL/GenBank/DDBJ whole genome shotgun (WGS) entry which is preliminary data.</text>
</comment>
<dbReference type="InterPro" id="IPR032675">
    <property type="entry name" value="LRR_dom_sf"/>
</dbReference>
<proteinExistence type="predicted"/>
<evidence type="ECO:0000313" key="2">
    <source>
        <dbReference type="Proteomes" id="UP001221142"/>
    </source>
</evidence>
<evidence type="ECO:0000313" key="1">
    <source>
        <dbReference type="EMBL" id="KAJ7636888.1"/>
    </source>
</evidence>
<protein>
    <submittedName>
        <fullName evidence="1">Uncharacterized protein</fullName>
    </submittedName>
</protein>
<accession>A0AAD7C254</accession>
<dbReference type="AlphaFoldDB" id="A0AAD7C254"/>
<dbReference type="Gene3D" id="3.80.10.10">
    <property type="entry name" value="Ribonuclease Inhibitor"/>
    <property type="match status" value="1"/>
</dbReference>
<dbReference type="Proteomes" id="UP001221142">
    <property type="component" value="Unassembled WGS sequence"/>
</dbReference>
<organism evidence="1 2">
    <name type="scientific">Roridomyces roridus</name>
    <dbReference type="NCBI Taxonomy" id="1738132"/>
    <lineage>
        <taxon>Eukaryota</taxon>
        <taxon>Fungi</taxon>
        <taxon>Dikarya</taxon>
        <taxon>Basidiomycota</taxon>
        <taxon>Agaricomycotina</taxon>
        <taxon>Agaricomycetes</taxon>
        <taxon>Agaricomycetidae</taxon>
        <taxon>Agaricales</taxon>
        <taxon>Marasmiineae</taxon>
        <taxon>Mycenaceae</taxon>
        <taxon>Roridomyces</taxon>
    </lineage>
</organism>
<name>A0AAD7C254_9AGAR</name>